<comment type="similarity">
    <text evidence="1">Belongs to the bacterial ribosomal protein bL19 family.</text>
</comment>
<evidence type="ECO:0000256" key="3">
    <source>
        <dbReference type="ARBA" id="ARBA00023274"/>
    </source>
</evidence>
<name>A0A2J7ZUC9_9CHLO</name>
<evidence type="ECO:0000256" key="1">
    <source>
        <dbReference type="ARBA" id="ARBA00005781"/>
    </source>
</evidence>
<dbReference type="InterPro" id="IPR008991">
    <property type="entry name" value="Translation_prot_SH3-like_sf"/>
</dbReference>
<evidence type="ECO:0000256" key="2">
    <source>
        <dbReference type="ARBA" id="ARBA00022980"/>
    </source>
</evidence>
<dbReference type="Proteomes" id="UP000236333">
    <property type="component" value="Unassembled WGS sequence"/>
</dbReference>
<dbReference type="GO" id="GO:1990904">
    <property type="term" value="C:ribonucleoprotein complex"/>
    <property type="evidence" value="ECO:0007669"/>
    <property type="project" value="UniProtKB-KW"/>
</dbReference>
<dbReference type="AlphaFoldDB" id="A0A2J7ZUC9"/>
<reference evidence="5 6" key="1">
    <citation type="journal article" date="2017" name="Mol. Biol. Evol.">
        <title>The 4-celled Tetrabaena socialis nuclear genome reveals the essential components for genetic control of cell number at the origin of multicellularity in the volvocine lineage.</title>
        <authorList>
            <person name="Featherston J."/>
            <person name="Arakaki Y."/>
            <person name="Hanschen E.R."/>
            <person name="Ferris P.J."/>
            <person name="Michod R.E."/>
            <person name="Olson B.J.S.C."/>
            <person name="Nozaki H."/>
            <person name="Durand P.M."/>
        </authorList>
    </citation>
    <scope>NUCLEOTIDE SEQUENCE [LARGE SCALE GENOMIC DNA]</scope>
    <source>
        <strain evidence="5 6">NIES-571</strain>
    </source>
</reference>
<proteinExistence type="inferred from homology"/>
<dbReference type="PANTHER" id="PTHR15680">
    <property type="entry name" value="RIBOSOMAL PROTEIN L19"/>
    <property type="match status" value="1"/>
</dbReference>
<accession>A0A2J7ZUC9</accession>
<sequence>MSILEALAWRPPQARRRAARQQQPKHPGAPGPAQRHVPTIPEQLKSLHLPAQVLRDLLQLPSHILRDLRPPAQSYQLLPKLAQRPTATPALYTPWTPTRALPRRSHVTRRMGFLVNLLERETMLRTRAARPLPRFGAGDVVEVRLLVPEAERKEVIYRGLCIARYEKGLRSTFKLYNVFPESGGVVQHLPLYMPDLLGIKVVGRVPAKQERLFHLLEKQSSAHTFQTAVTQVKS</sequence>
<dbReference type="EMBL" id="PGGS01000451">
    <property type="protein sequence ID" value="PNH03872.1"/>
    <property type="molecule type" value="Genomic_DNA"/>
</dbReference>
<dbReference type="GO" id="GO:0003735">
    <property type="term" value="F:structural constituent of ribosome"/>
    <property type="evidence" value="ECO:0007669"/>
    <property type="project" value="InterPro"/>
</dbReference>
<dbReference type="OrthoDB" id="432645at2759"/>
<dbReference type="InterPro" id="IPR038657">
    <property type="entry name" value="Ribosomal_bL19_sf"/>
</dbReference>
<dbReference type="PANTHER" id="PTHR15680:SF9">
    <property type="entry name" value="LARGE RIBOSOMAL SUBUNIT PROTEIN BL19M"/>
    <property type="match status" value="1"/>
</dbReference>
<dbReference type="Pfam" id="PF01245">
    <property type="entry name" value="Ribosomal_L19"/>
    <property type="match status" value="1"/>
</dbReference>
<dbReference type="Gene3D" id="2.30.30.790">
    <property type="match status" value="1"/>
</dbReference>
<keyword evidence="2 5" id="KW-0689">Ribosomal protein</keyword>
<dbReference type="GO" id="GO:0005840">
    <property type="term" value="C:ribosome"/>
    <property type="evidence" value="ECO:0007669"/>
    <property type="project" value="UniProtKB-KW"/>
</dbReference>
<comment type="caution">
    <text evidence="5">The sequence shown here is derived from an EMBL/GenBank/DDBJ whole genome shotgun (WGS) entry which is preliminary data.</text>
</comment>
<feature type="region of interest" description="Disordered" evidence="4">
    <location>
        <begin position="11"/>
        <end position="36"/>
    </location>
</feature>
<organism evidence="5 6">
    <name type="scientific">Tetrabaena socialis</name>
    <dbReference type="NCBI Taxonomy" id="47790"/>
    <lineage>
        <taxon>Eukaryota</taxon>
        <taxon>Viridiplantae</taxon>
        <taxon>Chlorophyta</taxon>
        <taxon>core chlorophytes</taxon>
        <taxon>Chlorophyceae</taxon>
        <taxon>CS clade</taxon>
        <taxon>Chlamydomonadales</taxon>
        <taxon>Tetrabaenaceae</taxon>
        <taxon>Tetrabaena</taxon>
    </lineage>
</organism>
<evidence type="ECO:0000313" key="6">
    <source>
        <dbReference type="Proteomes" id="UP000236333"/>
    </source>
</evidence>
<keyword evidence="6" id="KW-1185">Reference proteome</keyword>
<dbReference type="SUPFAM" id="SSF50104">
    <property type="entry name" value="Translation proteins SH3-like domain"/>
    <property type="match status" value="1"/>
</dbReference>
<gene>
    <name evidence="5" type="ORF">TSOC_010028</name>
</gene>
<protein>
    <submittedName>
        <fullName evidence="5">50S ribosomal protein L19, chloroplastic</fullName>
    </submittedName>
</protein>
<dbReference type="InterPro" id="IPR001857">
    <property type="entry name" value="Ribosomal_bL19"/>
</dbReference>
<dbReference type="GO" id="GO:0006412">
    <property type="term" value="P:translation"/>
    <property type="evidence" value="ECO:0007669"/>
    <property type="project" value="InterPro"/>
</dbReference>
<keyword evidence="3" id="KW-0687">Ribonucleoprotein</keyword>
<evidence type="ECO:0000313" key="5">
    <source>
        <dbReference type="EMBL" id="PNH03872.1"/>
    </source>
</evidence>
<evidence type="ECO:0000256" key="4">
    <source>
        <dbReference type="SAM" id="MobiDB-lite"/>
    </source>
</evidence>